<keyword evidence="12" id="KW-1185">Reference proteome</keyword>
<dbReference type="PIRSF" id="PIRSF005814">
    <property type="entry name" value="MutS_YshD"/>
    <property type="match status" value="1"/>
</dbReference>
<evidence type="ECO:0000259" key="10">
    <source>
        <dbReference type="PROSITE" id="PS50828"/>
    </source>
</evidence>
<keyword evidence="7" id="KW-0540">Nuclease</keyword>
<protein>
    <recommendedName>
        <fullName evidence="7">Endonuclease MutS2</fullName>
        <ecNumber evidence="7">3.1.-.-</ecNumber>
    </recommendedName>
    <alternativeName>
        <fullName evidence="7">Ribosome-associated protein quality control-upstream factor</fullName>
        <shortName evidence="7">RQC-upstream factor</shortName>
        <shortName evidence="7">RqcU</shortName>
        <ecNumber evidence="7">3.6.4.-</ecNumber>
    </alternativeName>
</protein>
<feature type="coiled-coil region" evidence="8">
    <location>
        <begin position="527"/>
        <end position="656"/>
    </location>
</feature>
<dbReference type="InterPro" id="IPR007696">
    <property type="entry name" value="DNA_mismatch_repair_MutS_core"/>
</dbReference>
<keyword evidence="7 11" id="KW-0255">Endonuclease</keyword>
<feature type="binding site" evidence="7">
    <location>
        <begin position="357"/>
        <end position="364"/>
    </location>
    <ligand>
        <name>ATP</name>
        <dbReference type="ChEBI" id="CHEBI:30616"/>
    </ligand>
</feature>
<proteinExistence type="inferred from homology"/>
<keyword evidence="8" id="KW-0175">Coiled coil</keyword>
<dbReference type="GO" id="GO:0004519">
    <property type="term" value="F:endonuclease activity"/>
    <property type="evidence" value="ECO:0007669"/>
    <property type="project" value="UniProtKB-KW"/>
</dbReference>
<keyword evidence="4 7" id="KW-0067">ATP-binding</keyword>
<dbReference type="InterPro" id="IPR036063">
    <property type="entry name" value="Smr_dom_sf"/>
</dbReference>
<keyword evidence="2 7" id="KW-0547">Nucleotide-binding</keyword>
<dbReference type="EMBL" id="CAKLPY010000002">
    <property type="protein sequence ID" value="CAH0996798.1"/>
    <property type="molecule type" value="Genomic_DNA"/>
</dbReference>
<dbReference type="SMART" id="SM00534">
    <property type="entry name" value="MUTSac"/>
    <property type="match status" value="1"/>
</dbReference>
<dbReference type="Proteomes" id="UP000837932">
    <property type="component" value="Unassembled WGS sequence"/>
</dbReference>
<dbReference type="SUPFAM" id="SSF160443">
    <property type="entry name" value="SMR domain-like"/>
    <property type="match status" value="1"/>
</dbReference>
<dbReference type="SMART" id="SM00533">
    <property type="entry name" value="MUTSd"/>
    <property type="match status" value="1"/>
</dbReference>
<comment type="similarity">
    <text evidence="7">Belongs to the DNA mismatch repair MutS family. MutS2 subfamily.</text>
</comment>
<dbReference type="Gene3D" id="3.40.50.300">
    <property type="entry name" value="P-loop containing nucleotide triphosphate hydrolases"/>
    <property type="match status" value="1"/>
</dbReference>
<evidence type="ECO:0000256" key="1">
    <source>
        <dbReference type="ARBA" id="ARBA00022730"/>
    </source>
</evidence>
<evidence type="ECO:0000256" key="4">
    <source>
        <dbReference type="ARBA" id="ARBA00022840"/>
    </source>
</evidence>
<dbReference type="InterPro" id="IPR036187">
    <property type="entry name" value="DNA_mismatch_repair_MutS_sf"/>
</dbReference>
<dbReference type="PANTHER" id="PTHR48466">
    <property type="entry name" value="OS10G0509000 PROTEIN-RELATED"/>
    <property type="match status" value="1"/>
</dbReference>
<dbReference type="InterPro" id="IPR002625">
    <property type="entry name" value="Smr_dom"/>
</dbReference>
<comment type="caution">
    <text evidence="11">The sequence shown here is derived from an EMBL/GenBank/DDBJ whole genome shotgun (WGS) entry which is preliminary data.</text>
</comment>
<evidence type="ECO:0000256" key="7">
    <source>
        <dbReference type="HAMAP-Rule" id="MF_00092"/>
    </source>
</evidence>
<comment type="function">
    <text evidence="7">Endonuclease that is involved in the suppression of homologous recombination and thus may have a key role in the control of bacterial genetic diversity.</text>
</comment>
<accession>A0ABN8EYA7</accession>
<dbReference type="HAMAP" id="MF_00092">
    <property type="entry name" value="MutS2"/>
    <property type="match status" value="1"/>
</dbReference>
<evidence type="ECO:0000256" key="3">
    <source>
        <dbReference type="ARBA" id="ARBA00022801"/>
    </source>
</evidence>
<comment type="function">
    <text evidence="7">Acts as a ribosome collision sensor, splitting the ribosome into its 2 subunits. Detects stalled/collided 70S ribosomes which it binds and splits by an ATP-hydrolysis driven conformational change. Acts upstream of the ribosome quality control system (RQC), a ribosome-associated complex that mediates the extraction of incompletely synthesized nascent chains from stalled ribosomes and their subsequent degradation. Probably generates substrates for RQC.</text>
</comment>
<dbReference type="RefSeq" id="WP_238807348.1">
    <property type="nucleotide sequence ID" value="NZ_CAKLPY010000002.1"/>
</dbReference>
<evidence type="ECO:0000256" key="5">
    <source>
        <dbReference type="ARBA" id="ARBA00022884"/>
    </source>
</evidence>
<keyword evidence="1 7" id="KW-0699">rRNA-binding</keyword>
<dbReference type="SUPFAM" id="SSF48334">
    <property type="entry name" value="DNA repair protein MutS, domain III"/>
    <property type="match status" value="1"/>
</dbReference>
<dbReference type="InterPro" id="IPR045076">
    <property type="entry name" value="MutS"/>
</dbReference>
<sequence length="816" mass="92435">MVYPQNIEQKLGFDKIREHIAEQCVSSLGRAFVEKIRFSDDFKIIDRLHRQAAEFKLILQTESDFPQQNYIDVSDALSRAAIEGAFVSEEQFFEIKLSLRTIQQIIHFFKVKEDNIYPELKTLVINSLPVFGEGVAAKIGSDGWAAVISQIDKIIDERGKVRDNASPELMDIRRRLISEQIDLRKTLERILRTVRNSGWIGDEMSLTIRDGRMVIPILSEHKRKLKGFVHDESATGQMAFVEPAEVLEANNEIRELEARERREIVKILERLTDFIRPHVPALRKAYLFLGIIDFIRAKAKFALEIDATAPLLVETQALEWYRAKHPLLHLSFKKQGKSVVPLTIKLDKNNRIVLVSGPNAGGKSVMLKTIGLVQYMAQCGLLVPVSPDSKVGVFKNIFIDIGDEQSIENDLSTYSSHLTNMKHFVNFANKFTLFLIDEFGTGTEPSLGGAIAESILEQLLKSNAHGVINTHYTNLKVFADKHDGTVNGAMKFDAEHLEPLYELEIGKPGSSFALEVAQKIGLSKQIVENAKRKLGTQQIDFEKLIKELEIEKKVFSEKNKEFIEKNQKLTNTLEQYTGLKNFLDVEKKKILNEAKAQAKELLKEANRKIENTIREIKEGKAERDATKQLRQELQVFEEKELKLQKVEEIKAAAGEEWETSNGEIGVKDYVRIKGQATIGEVLAIRGKDVEVAIGELKTNIKLSRLEKMSKKEYKEATKESIRAKISGIDMNEKMVNFSFNVDLRGKRSEEALGEVDTLMNDAIMLGYPELRIVHGKGDGILRTLIRQHLRGYKQVSSTTDEHADRGGQGVTIVKMK</sequence>
<dbReference type="SMART" id="SM00463">
    <property type="entry name" value="SMR"/>
    <property type="match status" value="1"/>
</dbReference>
<dbReference type="NCBIfam" id="TIGR01069">
    <property type="entry name" value="mutS2"/>
    <property type="match status" value="1"/>
</dbReference>
<dbReference type="GO" id="GO:0016787">
    <property type="term" value="F:hydrolase activity"/>
    <property type="evidence" value="ECO:0007669"/>
    <property type="project" value="UniProtKB-KW"/>
</dbReference>
<dbReference type="InterPro" id="IPR005747">
    <property type="entry name" value="MutS2"/>
</dbReference>
<dbReference type="PROSITE" id="PS50828">
    <property type="entry name" value="SMR"/>
    <property type="match status" value="1"/>
</dbReference>
<evidence type="ECO:0000256" key="6">
    <source>
        <dbReference type="ARBA" id="ARBA00023125"/>
    </source>
</evidence>
<evidence type="ECO:0000256" key="9">
    <source>
        <dbReference type="SAM" id="MobiDB-lite"/>
    </source>
</evidence>
<dbReference type="Pfam" id="PF00488">
    <property type="entry name" value="MutS_V"/>
    <property type="match status" value="1"/>
</dbReference>
<organism evidence="11 12">
    <name type="scientific">Emticicia aquatica</name>
    <dbReference type="NCBI Taxonomy" id="1681835"/>
    <lineage>
        <taxon>Bacteria</taxon>
        <taxon>Pseudomonadati</taxon>
        <taxon>Bacteroidota</taxon>
        <taxon>Cytophagia</taxon>
        <taxon>Cytophagales</taxon>
        <taxon>Leadbetterellaceae</taxon>
        <taxon>Emticicia</taxon>
    </lineage>
</organism>
<dbReference type="InterPro" id="IPR027417">
    <property type="entry name" value="P-loop_NTPase"/>
</dbReference>
<evidence type="ECO:0000313" key="12">
    <source>
        <dbReference type="Proteomes" id="UP000837932"/>
    </source>
</evidence>
<dbReference type="EC" id="3.1.-.-" evidence="7"/>
<dbReference type="Pfam" id="PF01713">
    <property type="entry name" value="Smr"/>
    <property type="match status" value="1"/>
</dbReference>
<name>A0ABN8EYA7_9BACT</name>
<dbReference type="Gene3D" id="3.30.1370.110">
    <property type="match status" value="1"/>
</dbReference>
<comment type="subunit">
    <text evidence="7">Homodimer. Binds to stalled ribosomes, contacting rRNA.</text>
</comment>
<dbReference type="Pfam" id="PF20297">
    <property type="entry name" value="MSSS"/>
    <property type="match status" value="1"/>
</dbReference>
<dbReference type="InterPro" id="IPR046893">
    <property type="entry name" value="MSSS"/>
</dbReference>
<keyword evidence="6 7" id="KW-0238">DNA-binding</keyword>
<gene>
    <name evidence="11" type="primary">mutS2_2</name>
    <name evidence="7" type="synonym">mutS2</name>
    <name evidence="7" type="synonym">rqcU</name>
    <name evidence="11" type="ORF">EMA8858_02933</name>
</gene>
<evidence type="ECO:0000256" key="2">
    <source>
        <dbReference type="ARBA" id="ARBA00022741"/>
    </source>
</evidence>
<evidence type="ECO:0000313" key="11">
    <source>
        <dbReference type="EMBL" id="CAH0996798.1"/>
    </source>
</evidence>
<keyword evidence="5 7" id="KW-0694">RNA-binding</keyword>
<feature type="domain" description="Smr" evidence="10">
    <location>
        <begin position="741"/>
        <end position="816"/>
    </location>
</feature>
<dbReference type="EC" id="3.6.4.-" evidence="7"/>
<evidence type="ECO:0000256" key="8">
    <source>
        <dbReference type="SAM" id="Coils"/>
    </source>
</evidence>
<dbReference type="PANTHER" id="PTHR48466:SF2">
    <property type="entry name" value="OS10G0509000 PROTEIN"/>
    <property type="match status" value="1"/>
</dbReference>
<dbReference type="InterPro" id="IPR000432">
    <property type="entry name" value="DNA_mismatch_repair_MutS_C"/>
</dbReference>
<feature type="region of interest" description="Disordered" evidence="9">
    <location>
        <begin position="797"/>
        <end position="816"/>
    </location>
</feature>
<keyword evidence="3 7" id="KW-0378">Hydrolase</keyword>
<reference evidence="11" key="1">
    <citation type="submission" date="2021-12" db="EMBL/GenBank/DDBJ databases">
        <authorList>
            <person name="Rodrigo-Torres L."/>
            <person name="Arahal R. D."/>
            <person name="Lucena T."/>
        </authorList>
    </citation>
    <scope>NUCLEOTIDE SEQUENCE</scope>
    <source>
        <strain evidence="11">CECT 8858</strain>
    </source>
</reference>
<dbReference type="SUPFAM" id="SSF52540">
    <property type="entry name" value="P-loop containing nucleoside triphosphate hydrolases"/>
    <property type="match status" value="1"/>
</dbReference>